<feature type="compositionally biased region" description="Polar residues" evidence="1">
    <location>
        <begin position="260"/>
        <end position="273"/>
    </location>
</feature>
<comment type="caution">
    <text evidence="3">The sequence shown here is derived from an EMBL/GenBank/DDBJ whole genome shotgun (WGS) entry which is preliminary data.</text>
</comment>
<dbReference type="Gene3D" id="1.10.8.10">
    <property type="entry name" value="DNA helicase RuvA subunit, C-terminal domain"/>
    <property type="match status" value="1"/>
</dbReference>
<evidence type="ECO:0000313" key="3">
    <source>
        <dbReference type="EMBL" id="KAK5175166.1"/>
    </source>
</evidence>
<dbReference type="Proteomes" id="UP001337655">
    <property type="component" value="Unassembled WGS sequence"/>
</dbReference>
<feature type="compositionally biased region" description="Basic and acidic residues" evidence="1">
    <location>
        <begin position="1060"/>
        <end position="1070"/>
    </location>
</feature>
<dbReference type="EMBL" id="JAVRRT010000001">
    <property type="protein sequence ID" value="KAK5175166.1"/>
    <property type="molecule type" value="Genomic_DNA"/>
</dbReference>
<name>A0AAV9PME3_9PEZI</name>
<feature type="compositionally biased region" description="Polar residues" evidence="1">
    <location>
        <begin position="55"/>
        <end position="71"/>
    </location>
</feature>
<gene>
    <name evidence="3" type="ORF">LTR77_000303</name>
</gene>
<feature type="domain" description="UBA" evidence="2">
    <location>
        <begin position="1076"/>
        <end position="1121"/>
    </location>
</feature>
<dbReference type="GeneID" id="89921654"/>
<evidence type="ECO:0000259" key="2">
    <source>
        <dbReference type="PROSITE" id="PS50030"/>
    </source>
</evidence>
<feature type="compositionally biased region" description="Polar residues" evidence="1">
    <location>
        <begin position="496"/>
        <end position="506"/>
    </location>
</feature>
<feature type="compositionally biased region" description="Polar residues" evidence="1">
    <location>
        <begin position="331"/>
        <end position="342"/>
    </location>
</feature>
<dbReference type="PROSITE" id="PS50030">
    <property type="entry name" value="UBA"/>
    <property type="match status" value="1"/>
</dbReference>
<feature type="region of interest" description="Disordered" evidence="1">
    <location>
        <begin position="1054"/>
        <end position="1079"/>
    </location>
</feature>
<feature type="region of interest" description="Disordered" evidence="1">
    <location>
        <begin position="1"/>
        <end position="29"/>
    </location>
</feature>
<feature type="region of interest" description="Disordered" evidence="1">
    <location>
        <begin position="246"/>
        <end position="406"/>
    </location>
</feature>
<proteinExistence type="predicted"/>
<feature type="compositionally biased region" description="Polar residues" evidence="1">
    <location>
        <begin position="289"/>
        <end position="300"/>
    </location>
</feature>
<dbReference type="InterPro" id="IPR015940">
    <property type="entry name" value="UBA"/>
</dbReference>
<sequence length="1122" mass="123994">MAASAAKRGSSNGTAFDDKSPSAYSLSRAASRRTISIFSRRGVESLDPISPLTILESTPSTKPMTPRQKSWLSRRRSAFPIAKNSTDNKATFLKAVPAEVSANTSVDQDAPFWMTNAPVAGEMSTLDRLCSGQMRPKKGLWSTTSLPRAHRTKAEKRTETAVRVGLWVDGVPHWGPDNIPQWEPDNKHKSAYFVGRSAQESEQVETGPARPTSVPSAGMKPKPSLSVIIPGRDAVLEDLRSTAIAMQFPPPRKSADGTASVVSKSGLTPTGTSDDNDEHIVSPIGSETAIETSAPQSDTPATPPQIHAGISTPNRSSSVSSSVSGRDDASAPSNKSSATSNEEIGAEFLSKATEKQPSFKKRTSFRPLPDINKPLPPTPIATPRRSAVARPLPPSHDGSPEVRRSSASLSIVVDRANLRSKSLAQLESLDREFAKTAPHGLGIAVPRSPTLSEAREDLEAHLGHFARSSIYSQETFSLDDIDALQLEPHPAWSTFMRGSSYDSTQRPEQEPVVPKRSRKREWCSPQSSGSSLKTGDLQMPTRRRSETDLTPPPETQGMKKSVWWRQTTMSAPLQTACSYADCVSTPEELIVSAKPSVVFDDGLIVVEGPRVVVDDGLIVVEGPRTIRKEQVHRDDISPASAQDTLLRIMSMLDNVDDLRSTSMINRGMYRVYKDNESRLLTSVLHNQSPAAWEYREWAQPPWYEHDDENVPQAVHTAKPALLRHRSDVAVNESLKQRILKQCRMLVRSEVASILLDESHPEMQHFEDALWRIWSFCNIFGSGKGREDDVTGQLDWLKGGILAHYQDLTATMNVNLDYDMTSVLLNPPEYFAKGNAGGLSAEQLYDIVEIWNCLRTMLQGYHGRTEEAEEYGIFDDVEVTCQDEKEDMLEEWTAHLMTYGPRVILRMAEHAQDNGSGGFALAQKNGWTKWSLSRHDTSRTDFLKEPVCRLYQERVYGMAPKSRTHHEQEAKEQNRRRVAKLAAEIRLTRKTSGYRRLPVIDTHLDRPTSTAMRSSTSLSPLSPRSLFSPVMNRRSTAFARPPPSLSAVVASAAPTPISPIPEERTRPHDRTSQQSFESGEDRALKRIVAMGFPATAAREALLMTDVGDGLRVNRAVEMLLARG</sequence>
<dbReference type="AlphaFoldDB" id="A0AAV9PME3"/>
<protein>
    <recommendedName>
        <fullName evidence="2">UBA domain-containing protein</fullName>
    </recommendedName>
</protein>
<accession>A0AAV9PME3</accession>
<dbReference type="RefSeq" id="XP_064663804.1">
    <property type="nucleotide sequence ID" value="XM_064797570.1"/>
</dbReference>
<feature type="region of interest" description="Disordered" evidence="1">
    <location>
        <begin position="196"/>
        <end position="226"/>
    </location>
</feature>
<feature type="region of interest" description="Disordered" evidence="1">
    <location>
        <begin position="495"/>
        <end position="559"/>
    </location>
</feature>
<dbReference type="CDD" id="cd14270">
    <property type="entry name" value="UBA"/>
    <property type="match status" value="1"/>
</dbReference>
<keyword evidence="4" id="KW-1185">Reference proteome</keyword>
<dbReference type="SUPFAM" id="SSF46934">
    <property type="entry name" value="UBA-like"/>
    <property type="match status" value="1"/>
</dbReference>
<feature type="region of interest" description="Disordered" evidence="1">
    <location>
        <begin position="54"/>
        <end position="73"/>
    </location>
</feature>
<evidence type="ECO:0000313" key="4">
    <source>
        <dbReference type="Proteomes" id="UP001337655"/>
    </source>
</evidence>
<organism evidence="3 4">
    <name type="scientific">Saxophila tyrrhenica</name>
    <dbReference type="NCBI Taxonomy" id="1690608"/>
    <lineage>
        <taxon>Eukaryota</taxon>
        <taxon>Fungi</taxon>
        <taxon>Dikarya</taxon>
        <taxon>Ascomycota</taxon>
        <taxon>Pezizomycotina</taxon>
        <taxon>Dothideomycetes</taxon>
        <taxon>Dothideomycetidae</taxon>
        <taxon>Mycosphaerellales</taxon>
        <taxon>Extremaceae</taxon>
        <taxon>Saxophila</taxon>
    </lineage>
</organism>
<dbReference type="InterPro" id="IPR009060">
    <property type="entry name" value="UBA-like_sf"/>
</dbReference>
<feature type="compositionally biased region" description="Polar residues" evidence="1">
    <location>
        <begin position="524"/>
        <end position="533"/>
    </location>
</feature>
<reference evidence="3 4" key="1">
    <citation type="submission" date="2023-08" db="EMBL/GenBank/DDBJ databases">
        <title>Black Yeasts Isolated from many extreme environments.</title>
        <authorList>
            <person name="Coleine C."/>
            <person name="Stajich J.E."/>
            <person name="Selbmann L."/>
        </authorList>
    </citation>
    <scope>NUCLEOTIDE SEQUENCE [LARGE SCALE GENOMIC DNA]</scope>
    <source>
        <strain evidence="3 4">CCFEE 5935</strain>
    </source>
</reference>
<evidence type="ECO:0000256" key="1">
    <source>
        <dbReference type="SAM" id="MobiDB-lite"/>
    </source>
</evidence>